<accession>A0ABX2AV10</accession>
<evidence type="ECO:0000313" key="1">
    <source>
        <dbReference type="EMBL" id="NPE13971.1"/>
    </source>
</evidence>
<evidence type="ECO:0000313" key="2">
    <source>
        <dbReference type="Proteomes" id="UP001193734"/>
    </source>
</evidence>
<dbReference type="Proteomes" id="UP001193734">
    <property type="component" value="Unassembled WGS sequence"/>
</dbReference>
<keyword evidence="2" id="KW-1185">Reference proteome</keyword>
<sequence length="668" mass="73224">MKLNHIYSLMTSALLLFGACTPDDHDFGGAQYSSENLVAPNAYTVTIDGNKVHLASKISGCTPLWVTPNGRSQESELTLELPFAGDYEVTFGAETRAGTVYGEPYKFTLGQNDFGLLSDDKWFYLADNNFHTGDKLPDAATLAAGISKKWYPCDADYGLGCTGPVMYMSPYDPDNDGKGFTADDEANLVYKDITFGRDNWAPNWDPGFQSWLIPETDPYMDSYMQFSMDAKNGCVATVYRGESGSKGASTGSNMTGKFNLALTDKTKPSISFTDCYALHNISFDEVCANYTQDIQIIELTPYYLSLVTRRTNSEGNWYIVWNFVSEEVIQTHGECIPKEDAGLIDKAEPVLPIFDNLDTDLFTIEADGVTYVGSQMTFTIDEEMPYEWMWWNGSPSVTAWQGVTGGDYTAAWAPAAGDDIGDFELVISKASDGSYDYTAGETEGKLTITDGKLVFDNEITILTASNDFRTVTVTGKEFTVMSCEPGESMMIGIPSSTDDKGNTDSYLVAKLNYKQISAGQTGPTVVPLTDNYSDEGITWTENGCVRLAFHHYGDGGNGIFKDAASVKLKKGQTIKVTFKLKEGVITWSQTPKCALIDNNIKTTWEPGCFDMDDAVTVNVNGETTVTLKNTTGATQKFTATCLDLSIQFDGYGEGDYTDMFESVSCIIE</sequence>
<dbReference type="GeneID" id="82157404"/>
<name>A0ABX2AV10_9BACT</name>
<dbReference type="PROSITE" id="PS51257">
    <property type="entry name" value="PROKAR_LIPOPROTEIN"/>
    <property type="match status" value="1"/>
</dbReference>
<organism evidence="1 2">
    <name type="scientific">Xylanibacter rodentium</name>
    <dbReference type="NCBI Taxonomy" id="2736289"/>
    <lineage>
        <taxon>Bacteria</taxon>
        <taxon>Pseudomonadati</taxon>
        <taxon>Bacteroidota</taxon>
        <taxon>Bacteroidia</taxon>
        <taxon>Bacteroidales</taxon>
        <taxon>Prevotellaceae</taxon>
        <taxon>Xylanibacter</taxon>
    </lineage>
</organism>
<proteinExistence type="predicted"/>
<dbReference type="RefSeq" id="WP_172174553.1">
    <property type="nucleotide sequence ID" value="NZ_CASGIA010000005.1"/>
</dbReference>
<dbReference type="EMBL" id="JABKKE010000008">
    <property type="protein sequence ID" value="NPE13971.1"/>
    <property type="molecule type" value="Genomic_DNA"/>
</dbReference>
<comment type="caution">
    <text evidence="1">The sequence shown here is derived from an EMBL/GenBank/DDBJ whole genome shotgun (WGS) entry which is preliminary data.</text>
</comment>
<reference evidence="1 2" key="1">
    <citation type="submission" date="2020-05" db="EMBL/GenBank/DDBJ databases">
        <title>Distinct polysaccharide utilization as determinants for interspecies competition between intestinal Prevotella spp.</title>
        <authorList>
            <person name="Galvez E.J.C."/>
            <person name="Iljazovic A."/>
            <person name="Strowig T."/>
        </authorList>
    </citation>
    <scope>NUCLEOTIDE SEQUENCE [LARGE SCALE GENOMIC DNA]</scope>
    <source>
        <strain evidence="1 2">PROD</strain>
    </source>
</reference>
<gene>
    <name evidence="1" type="ORF">HPS55_06455</name>
</gene>
<protein>
    <submittedName>
        <fullName evidence="1">Uncharacterized protein</fullName>
    </submittedName>
</protein>